<evidence type="ECO:0000256" key="4">
    <source>
        <dbReference type="ARBA" id="ARBA00022679"/>
    </source>
</evidence>
<dbReference type="SUPFAM" id="SSF55874">
    <property type="entry name" value="ATPase domain of HSP90 chaperone/DNA topoisomerase II/histidine kinase"/>
    <property type="match status" value="1"/>
</dbReference>
<dbReference type="SMART" id="SM00387">
    <property type="entry name" value="HATPase_c"/>
    <property type="match status" value="1"/>
</dbReference>
<proteinExistence type="predicted"/>
<dbReference type="InterPro" id="IPR013587">
    <property type="entry name" value="Nitrate/nitrite_sensing"/>
</dbReference>
<feature type="compositionally biased region" description="Low complexity" evidence="6">
    <location>
        <begin position="661"/>
        <end position="674"/>
    </location>
</feature>
<evidence type="ECO:0000256" key="1">
    <source>
        <dbReference type="ARBA" id="ARBA00000085"/>
    </source>
</evidence>
<evidence type="ECO:0000256" key="6">
    <source>
        <dbReference type="SAM" id="MobiDB-lite"/>
    </source>
</evidence>
<feature type="region of interest" description="Disordered" evidence="6">
    <location>
        <begin position="656"/>
        <end position="863"/>
    </location>
</feature>
<dbReference type="InterPro" id="IPR050428">
    <property type="entry name" value="TCS_sensor_his_kinase"/>
</dbReference>
<dbReference type="Pfam" id="PF02518">
    <property type="entry name" value="HATPase_c"/>
    <property type="match status" value="1"/>
</dbReference>
<dbReference type="PANTHER" id="PTHR45436:SF5">
    <property type="entry name" value="SENSOR HISTIDINE KINASE TRCS"/>
    <property type="match status" value="1"/>
</dbReference>
<reference evidence="8 9" key="1">
    <citation type="submission" date="2020-09" db="EMBL/GenBank/DDBJ databases">
        <title>Diversity and distribution of actinomycetes associated with coral in the coast of Hainan.</title>
        <authorList>
            <person name="Li F."/>
        </authorList>
    </citation>
    <scope>NUCLEOTIDE SEQUENCE [LARGE SCALE GENOMIC DNA]</scope>
    <source>
        <strain evidence="8 9">HNM0947</strain>
    </source>
</reference>
<evidence type="ECO:0000313" key="8">
    <source>
        <dbReference type="EMBL" id="MBE3002211.1"/>
    </source>
</evidence>
<evidence type="ECO:0000256" key="5">
    <source>
        <dbReference type="ARBA" id="ARBA00022777"/>
    </source>
</evidence>
<dbReference type="RefSeq" id="WP_193124800.1">
    <property type="nucleotide sequence ID" value="NZ_JADBGI010000037.1"/>
</dbReference>
<feature type="domain" description="Histidine kinase/HSP90-like ATPase" evidence="7">
    <location>
        <begin position="541"/>
        <end position="654"/>
    </location>
</feature>
<feature type="compositionally biased region" description="Low complexity" evidence="6">
    <location>
        <begin position="734"/>
        <end position="744"/>
    </location>
</feature>
<evidence type="ECO:0000313" key="9">
    <source>
        <dbReference type="Proteomes" id="UP000806528"/>
    </source>
</evidence>
<dbReference type="Pfam" id="PF08376">
    <property type="entry name" value="NIT"/>
    <property type="match status" value="1"/>
</dbReference>
<dbReference type="InterPro" id="IPR036890">
    <property type="entry name" value="HATPase_C_sf"/>
</dbReference>
<comment type="caution">
    <text evidence="8">The sequence shown here is derived from an EMBL/GenBank/DDBJ whole genome shotgun (WGS) entry which is preliminary data.</text>
</comment>
<dbReference type="EMBL" id="JADBGI010000037">
    <property type="protein sequence ID" value="MBE3002211.1"/>
    <property type="molecule type" value="Genomic_DNA"/>
</dbReference>
<dbReference type="InterPro" id="IPR003594">
    <property type="entry name" value="HATPase_dom"/>
</dbReference>
<feature type="compositionally biased region" description="Pro residues" evidence="6">
    <location>
        <begin position="760"/>
        <end position="774"/>
    </location>
</feature>
<accession>A0ABR9PEF8</accession>
<feature type="compositionally biased region" description="Pro residues" evidence="6">
    <location>
        <begin position="784"/>
        <end position="793"/>
    </location>
</feature>
<dbReference type="PANTHER" id="PTHR45436">
    <property type="entry name" value="SENSOR HISTIDINE KINASE YKOH"/>
    <property type="match status" value="1"/>
</dbReference>
<evidence type="ECO:0000256" key="2">
    <source>
        <dbReference type="ARBA" id="ARBA00012438"/>
    </source>
</evidence>
<keyword evidence="4" id="KW-0808">Transferase</keyword>
<protein>
    <recommendedName>
        <fullName evidence="2">histidine kinase</fullName>
        <ecNumber evidence="2">2.7.13.3</ecNumber>
    </recommendedName>
</protein>
<dbReference type="Proteomes" id="UP000806528">
    <property type="component" value="Unassembled WGS sequence"/>
</dbReference>
<comment type="catalytic activity">
    <reaction evidence="1">
        <text>ATP + protein L-histidine = ADP + protein N-phospho-L-histidine.</text>
        <dbReference type="EC" id="2.7.13.3"/>
    </reaction>
</comment>
<gene>
    <name evidence="8" type="ORF">IDM40_26445</name>
</gene>
<organism evidence="8 9">
    <name type="scientific">Nocardiopsis coralli</name>
    <dbReference type="NCBI Taxonomy" id="2772213"/>
    <lineage>
        <taxon>Bacteria</taxon>
        <taxon>Bacillati</taxon>
        <taxon>Actinomycetota</taxon>
        <taxon>Actinomycetes</taxon>
        <taxon>Streptosporangiales</taxon>
        <taxon>Nocardiopsidaceae</taxon>
        <taxon>Nocardiopsis</taxon>
    </lineage>
</organism>
<sequence>MRKKGDGASTIRGQLNRIVLVPSLCFLALWLVVAAVGTVQAVQLMGAVNQARDGAEVFSRAAEELRMERRQALVQLGAVESGDQDTVDTAALEESRTATDGALEEAVGASAELGSGWDGEVDRIAADLQEAPDSVAELRRGVDEAIPDREHVLLEYGEVLDLLQETVTALVHTTDGGENLSDAVLASDLMNARSEYSEADALLAGVIAAGGMNHQESAHFTYLTASYRDTLEEAGPSLHTEVRNRYEEMVDGRAWGRAEELSRDVVTRPLLVESETGAVTTTGEPVLEPNTGIDVSTADWEGSSAPALEELDALAAAQTGRTIDLAWSAALLRVSLGMAAGAAVLAAGVVAIAVVGRSSRRLTGRLARLRGQILDRDDDLPEIIDRAQRGDRVEVQDELPPLDECGEDEIGQVAEAFDSAQLAAVEAAVRQAEIRRGANRAFLGVAFRNQALVQRQLRLLDEIEHDEQDPRALQRLFQLDHLATRGRRYADNLIILGGGQANRRRSRPRPLVDVLRAAIAETEDYGRVRLTSAPRILMHGQVVADVVHLLAELVENATQFSPADSPVDVSCSPVVGGLVVEVEDRGLGMSEQGYARAERTLARPPEFDVLAMPDDPRLGLFVVSRLAERHGIQVWLRPSPYGGTRATALIPESVLEPAESPTPVSGTPVTPPGGQWKELDTPAPSGEQNALPRRSPRVPAGLGSPEAVRNPAGTGPQQPLPAHTQNTPDPRPDQGPGRPPASGQGPPPLPARNPRAQRPAPSPAPPPVQPPTGPPAERSTTPPGGHPVTPPTGQPTADWNSGPLPGVPHWNDPSQPAGPLEPMDPATPRDGFGVQDPQHPRDPRPSSGPQPTVPGHQGDRRER</sequence>
<keyword evidence="3" id="KW-0597">Phosphoprotein</keyword>
<keyword evidence="9" id="KW-1185">Reference proteome</keyword>
<dbReference type="Gene3D" id="3.30.565.10">
    <property type="entry name" value="Histidine kinase-like ATPase, C-terminal domain"/>
    <property type="match status" value="1"/>
</dbReference>
<dbReference type="EC" id="2.7.13.3" evidence="2"/>
<evidence type="ECO:0000259" key="7">
    <source>
        <dbReference type="SMART" id="SM00387"/>
    </source>
</evidence>
<evidence type="ECO:0000256" key="3">
    <source>
        <dbReference type="ARBA" id="ARBA00022553"/>
    </source>
</evidence>
<name>A0ABR9PEF8_9ACTN</name>
<keyword evidence="5" id="KW-0418">Kinase</keyword>